<dbReference type="SUPFAM" id="SSF52507">
    <property type="entry name" value="Homo-oligomeric flavin-containing Cys decarboxylases, HFCD"/>
    <property type="match status" value="1"/>
</dbReference>
<dbReference type="Proteomes" id="UP001219355">
    <property type="component" value="Chromosome 2"/>
</dbReference>
<gene>
    <name evidence="4" type="ORF">PRK78_003588</name>
</gene>
<dbReference type="AlphaFoldDB" id="A0AAF0IIX4"/>
<dbReference type="PANTHER" id="PTHR14359">
    <property type="entry name" value="HOMO-OLIGOMERIC FLAVIN CONTAINING CYS DECARBOXYLASE FAMILY"/>
    <property type="match status" value="1"/>
</dbReference>
<proteinExistence type="inferred from homology"/>
<feature type="region of interest" description="Disordered" evidence="2">
    <location>
        <begin position="288"/>
        <end position="316"/>
    </location>
</feature>
<evidence type="ECO:0000256" key="1">
    <source>
        <dbReference type="ARBA" id="ARBA00038350"/>
    </source>
</evidence>
<evidence type="ECO:0000259" key="3">
    <source>
        <dbReference type="Pfam" id="PF02441"/>
    </source>
</evidence>
<dbReference type="PANTHER" id="PTHR14359:SF21">
    <property type="entry name" value="FLAVOPROTEIN DOMAIN-CONTAINING PROTEIN"/>
    <property type="match status" value="1"/>
</dbReference>
<protein>
    <recommendedName>
        <fullName evidence="3">Flavoprotein domain-containing protein</fullName>
    </recommendedName>
</protein>
<accession>A0AAF0IIX4</accession>
<dbReference type="GO" id="GO:0004633">
    <property type="term" value="F:phosphopantothenoylcysteine decarboxylase activity"/>
    <property type="evidence" value="ECO:0007669"/>
    <property type="project" value="TreeGrafter"/>
</dbReference>
<organism evidence="4 5">
    <name type="scientific">Emydomyces testavorans</name>
    <dbReference type="NCBI Taxonomy" id="2070801"/>
    <lineage>
        <taxon>Eukaryota</taxon>
        <taxon>Fungi</taxon>
        <taxon>Dikarya</taxon>
        <taxon>Ascomycota</taxon>
        <taxon>Pezizomycotina</taxon>
        <taxon>Eurotiomycetes</taxon>
        <taxon>Eurotiomycetidae</taxon>
        <taxon>Onygenales</taxon>
        <taxon>Nannizziopsiaceae</taxon>
        <taxon>Emydomyces</taxon>
    </lineage>
</organism>
<dbReference type="EMBL" id="CP120628">
    <property type="protein sequence ID" value="WEW58121.1"/>
    <property type="molecule type" value="Genomic_DNA"/>
</dbReference>
<feature type="domain" description="Flavoprotein" evidence="3">
    <location>
        <begin position="141"/>
        <end position="217"/>
    </location>
</feature>
<dbReference type="GO" id="GO:0015937">
    <property type="term" value="P:coenzyme A biosynthetic process"/>
    <property type="evidence" value="ECO:0007669"/>
    <property type="project" value="TreeGrafter"/>
</dbReference>
<sequence length="656" mass="73399">MAVDYNSHSVANNLGMNAPRRQQTSAAMAVNSGLEVKNMNSINAPCGFRSIETKMPASGGSGSANAGQMTLLNSPSKHQHRVLLSTCTPFSDTIMRCLLRDPDIELRLIADKNLNDGNDGAENLIYYPDVPPSEADRSRREWMNITAAKLADWADVLIVAPVDAGTLGAMVCGLTTSLTLTILRGWDVSKTILLVPKMMLLEWKAPITGRQLNEIRTFWPWIKILPPVLSRFDPPESLIEMPWEGREMFYEEVRKGLGWPFNVNGAEGHANAGNEAVSMDISDKPPCENGMSSTTIHENQYENKTRRNGDPHRDLNGPVLPPELLTLIFEALNDWEISTAVGVYARIPMPEHWKSFVPKSDLTSNSLSLEYTILRRCLHEITQLLASAPPWKPLSNLAAHLIFKFSRTDILDYICQSRIDLYWSTPRLSNLPLRASAVYGNTTLLEWWRNCPELPTNDYLPDALDGASRAGFVHVLEWWHKSGLPLRYSERALESASAEGQVAVLDWWKRVSESSVYDDPIPLKIGKSVLLAAQSGKTASLAWWDKSGLPYAHGESVARIASSHGHVPVLELWYQLKGSKIIFDNQVLVGATKNGHVEVLEWWRRSGLRVEFKTCDIEEALEDAVSGAEERVRRWWERNGLNLGVGTSEWMKVKVL</sequence>
<evidence type="ECO:0000313" key="4">
    <source>
        <dbReference type="EMBL" id="WEW58121.1"/>
    </source>
</evidence>
<evidence type="ECO:0000256" key="2">
    <source>
        <dbReference type="SAM" id="MobiDB-lite"/>
    </source>
</evidence>
<dbReference type="InterPro" id="IPR003382">
    <property type="entry name" value="Flavoprotein"/>
</dbReference>
<dbReference type="SUPFAM" id="SSF140860">
    <property type="entry name" value="Pseudo ankyrin repeat-like"/>
    <property type="match status" value="1"/>
</dbReference>
<name>A0AAF0IIX4_9EURO</name>
<evidence type="ECO:0000313" key="5">
    <source>
        <dbReference type="Proteomes" id="UP001219355"/>
    </source>
</evidence>
<reference evidence="4" key="1">
    <citation type="submission" date="2023-03" db="EMBL/GenBank/DDBJ databases">
        <title>Emydomyces testavorans Genome Sequence.</title>
        <authorList>
            <person name="Hoyer L."/>
        </authorList>
    </citation>
    <scope>NUCLEOTIDE SEQUENCE</scope>
    <source>
        <strain evidence="4">16-2883</strain>
    </source>
</reference>
<dbReference type="InterPro" id="IPR036551">
    <property type="entry name" value="Flavin_trans-like"/>
</dbReference>
<feature type="compositionally biased region" description="Basic and acidic residues" evidence="2">
    <location>
        <begin position="299"/>
        <end position="315"/>
    </location>
</feature>
<dbReference type="GO" id="GO:0010181">
    <property type="term" value="F:FMN binding"/>
    <property type="evidence" value="ECO:0007669"/>
    <property type="project" value="TreeGrafter"/>
</dbReference>
<dbReference type="Pfam" id="PF02441">
    <property type="entry name" value="Flavoprotein"/>
    <property type="match status" value="1"/>
</dbReference>
<dbReference type="Gene3D" id="3.40.50.1950">
    <property type="entry name" value="Flavin prenyltransferase-like"/>
    <property type="match status" value="1"/>
</dbReference>
<keyword evidence="5" id="KW-1185">Reference proteome</keyword>
<comment type="similarity">
    <text evidence="1">Belongs to the HFCD (homooligomeric flavin containing Cys decarboxylase) superfamily.</text>
</comment>
<dbReference type="GO" id="GO:0071513">
    <property type="term" value="C:phosphopantothenoylcysteine decarboxylase complex"/>
    <property type="evidence" value="ECO:0007669"/>
    <property type="project" value="TreeGrafter"/>
</dbReference>